<sequence>MLESIGLENRDRDVYRALLVHPDWDMQDIAQNLGMDEAEVRETLDRLTGFSLLRSTSGAEPLVPASPELGLLPLLQVMEAELDEHRARLSRDRAMLTALTSEYTARRVQNDVAGVERLVGLEAVRSRLSQLAREATSEVRAFMPGPALSQAALDASRPLDVQNLARGVRMQTVYLETVRKDPATVEYATWFAQQGGQTRTMPSLPMRLILCDRSVAVLPVKPDASEQGAFVIRLTSIVTALNQLFDLTWERATPLGEPSVLPCDGPSERELALLRMLEDGHTDEVVARKLGVSIRTVRRLMADLLKTLNAESRFQAGVQATRRGWI</sequence>
<dbReference type="SUPFAM" id="SSF46785">
    <property type="entry name" value="Winged helix' DNA-binding domain"/>
    <property type="match status" value="1"/>
</dbReference>
<dbReference type="PANTHER" id="PTHR34293:SF1">
    <property type="entry name" value="HTH-TYPE TRANSCRIPTIONAL REGULATOR TRMBL2"/>
    <property type="match status" value="1"/>
</dbReference>
<dbReference type="PANTHER" id="PTHR34293">
    <property type="entry name" value="HTH-TYPE TRANSCRIPTIONAL REGULATOR TRMBL2"/>
    <property type="match status" value="1"/>
</dbReference>
<organism evidence="2 3">
    <name type="scientific">Streptomyces katrae</name>
    <dbReference type="NCBI Taxonomy" id="68223"/>
    <lineage>
        <taxon>Bacteria</taxon>
        <taxon>Bacillati</taxon>
        <taxon>Actinomycetota</taxon>
        <taxon>Actinomycetes</taxon>
        <taxon>Kitasatosporales</taxon>
        <taxon>Streptomycetaceae</taxon>
        <taxon>Streptomyces</taxon>
    </lineage>
</organism>
<evidence type="ECO:0000313" key="2">
    <source>
        <dbReference type="EMBL" id="KJY32172.1"/>
    </source>
</evidence>
<reference evidence="2 3" key="1">
    <citation type="submission" date="2015-02" db="EMBL/GenBank/DDBJ databases">
        <authorList>
            <person name="Ju K.-S."/>
            <person name="Doroghazi J.R."/>
            <person name="Metcalf W."/>
        </authorList>
    </citation>
    <scope>NUCLEOTIDE SEQUENCE [LARGE SCALE GENOMIC DNA]</scope>
    <source>
        <strain evidence="2 3">NRRL ISP-5550</strain>
    </source>
</reference>
<dbReference type="CDD" id="cd06170">
    <property type="entry name" value="LuxR_C_like"/>
    <property type="match status" value="1"/>
</dbReference>
<gene>
    <name evidence="2" type="ORF">VR44_16455</name>
</gene>
<dbReference type="InterPro" id="IPR036390">
    <property type="entry name" value="WH_DNA-bd_sf"/>
</dbReference>
<feature type="domain" description="HTH luxR-type" evidence="1">
    <location>
        <begin position="254"/>
        <end position="324"/>
    </location>
</feature>
<dbReference type="Gene3D" id="1.10.10.10">
    <property type="entry name" value="Winged helix-like DNA-binding domain superfamily/Winged helix DNA-binding domain"/>
    <property type="match status" value="2"/>
</dbReference>
<dbReference type="SMART" id="SM00421">
    <property type="entry name" value="HTH_LUXR"/>
    <property type="match status" value="1"/>
</dbReference>
<dbReference type="PROSITE" id="PS50043">
    <property type="entry name" value="HTH_LUXR_2"/>
    <property type="match status" value="1"/>
</dbReference>
<dbReference type="Proteomes" id="UP000033551">
    <property type="component" value="Unassembled WGS sequence"/>
</dbReference>
<dbReference type="GO" id="GO:0003677">
    <property type="term" value="F:DNA binding"/>
    <property type="evidence" value="ECO:0007669"/>
    <property type="project" value="InterPro"/>
</dbReference>
<dbReference type="SUPFAM" id="SSF46894">
    <property type="entry name" value="C-terminal effector domain of the bipartite response regulators"/>
    <property type="match status" value="1"/>
</dbReference>
<comment type="caution">
    <text evidence="2">The sequence shown here is derived from an EMBL/GenBank/DDBJ whole genome shotgun (WGS) entry which is preliminary data.</text>
</comment>
<dbReference type="Pfam" id="PF00196">
    <property type="entry name" value="GerE"/>
    <property type="match status" value="1"/>
</dbReference>
<protein>
    <submittedName>
        <fullName evidence="2">LuxR family transcriptional regulator</fullName>
    </submittedName>
</protein>
<dbReference type="InterPro" id="IPR016032">
    <property type="entry name" value="Sig_transdc_resp-reg_C-effctor"/>
</dbReference>
<accession>A0A0F4JCT9</accession>
<keyword evidence="3" id="KW-1185">Reference proteome</keyword>
<dbReference type="EMBL" id="JZWV01000434">
    <property type="protein sequence ID" value="KJY32172.1"/>
    <property type="molecule type" value="Genomic_DNA"/>
</dbReference>
<dbReference type="STRING" id="68223.GCA_002028425_05693"/>
<dbReference type="PATRIC" id="fig|68223.7.peg.7689"/>
<dbReference type="InterPro" id="IPR051797">
    <property type="entry name" value="TrmB-like"/>
</dbReference>
<dbReference type="AlphaFoldDB" id="A0A0F4JCT9"/>
<dbReference type="GO" id="GO:0006355">
    <property type="term" value="P:regulation of DNA-templated transcription"/>
    <property type="evidence" value="ECO:0007669"/>
    <property type="project" value="InterPro"/>
</dbReference>
<dbReference type="InterPro" id="IPR036388">
    <property type="entry name" value="WH-like_DNA-bd_sf"/>
</dbReference>
<proteinExistence type="predicted"/>
<evidence type="ECO:0000259" key="1">
    <source>
        <dbReference type="PROSITE" id="PS50043"/>
    </source>
</evidence>
<dbReference type="InterPro" id="IPR000792">
    <property type="entry name" value="Tscrpt_reg_LuxR_C"/>
</dbReference>
<evidence type="ECO:0000313" key="3">
    <source>
        <dbReference type="Proteomes" id="UP000033551"/>
    </source>
</evidence>
<name>A0A0F4JCT9_9ACTN</name>
<dbReference type="OrthoDB" id="4266042at2"/>